<dbReference type="AlphaFoldDB" id="B7IZD8"/>
<reference evidence="2 3" key="1">
    <citation type="submission" date="2008-10" db="EMBL/GenBank/DDBJ databases">
        <title>Genome sequence of Bacillus cereus G9842.</title>
        <authorList>
            <person name="Dodson R.J."/>
            <person name="Durkin A.S."/>
            <person name="Rosovitz M.J."/>
            <person name="Rasko D.A."/>
            <person name="Hoffmaster A."/>
            <person name="Ravel J."/>
            <person name="Sutton G."/>
        </authorList>
    </citation>
    <scope>NUCLEOTIDE SEQUENCE [LARGE SCALE GENOMIC DNA]</scope>
    <source>
        <strain evidence="2 3">G9842</strain>
        <plasmid evidence="2 3">pG9842_209</plasmid>
    </source>
</reference>
<keyword evidence="1" id="KW-0472">Membrane</keyword>
<keyword evidence="1" id="KW-1133">Transmembrane helix</keyword>
<gene>
    <name evidence="2" type="ordered locus">BCG9842_0115</name>
</gene>
<dbReference type="EMBL" id="CP001187">
    <property type="protein sequence ID" value="ACK98583.1"/>
    <property type="molecule type" value="Genomic_DNA"/>
</dbReference>
<sequence length="42" mass="4749">MKDIYSFLDSPFADWTGREIATVILFLGALFFVGVIGCMFKK</sequence>
<protein>
    <submittedName>
        <fullName evidence="2">Uncharacterized protein</fullName>
    </submittedName>
</protein>
<dbReference type="RefSeq" id="WP_012614866.1">
    <property type="nucleotide sequence ID" value="NC_011775.1"/>
</dbReference>
<proteinExistence type="predicted"/>
<evidence type="ECO:0000313" key="3">
    <source>
        <dbReference type="Proteomes" id="UP000006744"/>
    </source>
</evidence>
<evidence type="ECO:0000313" key="2">
    <source>
        <dbReference type="EMBL" id="ACK98583.1"/>
    </source>
</evidence>
<evidence type="ECO:0000256" key="1">
    <source>
        <dbReference type="SAM" id="Phobius"/>
    </source>
</evidence>
<dbReference type="HOGENOM" id="CLU_3246741_0_0_9"/>
<name>B7IZD8_BACC2</name>
<accession>B7IZD8</accession>
<feature type="transmembrane region" description="Helical" evidence="1">
    <location>
        <begin position="20"/>
        <end position="40"/>
    </location>
</feature>
<geneLocation type="plasmid" evidence="2 3">
    <name>pG9842_209</name>
</geneLocation>
<keyword evidence="1" id="KW-0812">Transmembrane</keyword>
<keyword evidence="2" id="KW-0614">Plasmid</keyword>
<dbReference type="KEGG" id="bcg:BCG9842_0115"/>
<organism evidence="2 3">
    <name type="scientific">Bacillus cereus (strain G9842)</name>
    <dbReference type="NCBI Taxonomy" id="405531"/>
    <lineage>
        <taxon>Bacteria</taxon>
        <taxon>Bacillati</taxon>
        <taxon>Bacillota</taxon>
        <taxon>Bacilli</taxon>
        <taxon>Bacillales</taxon>
        <taxon>Bacillaceae</taxon>
        <taxon>Bacillus</taxon>
        <taxon>Bacillus cereus group</taxon>
    </lineage>
</organism>
<dbReference type="Proteomes" id="UP000006744">
    <property type="component" value="Plasmid pG9842_209"/>
</dbReference>